<dbReference type="InterPro" id="IPR037278">
    <property type="entry name" value="ARFGAP/RecO"/>
</dbReference>
<dbReference type="InterPro" id="IPR042242">
    <property type="entry name" value="RecO_C"/>
</dbReference>
<evidence type="ECO:0000256" key="7">
    <source>
        <dbReference type="HAMAP-Rule" id="MF_00201"/>
    </source>
</evidence>
<comment type="similarity">
    <text evidence="1 7">Belongs to the RecO family.</text>
</comment>
<evidence type="ECO:0000256" key="1">
    <source>
        <dbReference type="ARBA" id="ARBA00007452"/>
    </source>
</evidence>
<evidence type="ECO:0000256" key="3">
    <source>
        <dbReference type="ARBA" id="ARBA00022763"/>
    </source>
</evidence>
<comment type="caution">
    <text evidence="9">The sequence shown here is derived from an EMBL/GenBank/DDBJ whole genome shotgun (WGS) entry which is preliminary data.</text>
</comment>
<keyword evidence="10" id="KW-1185">Reference proteome</keyword>
<dbReference type="AlphaFoldDB" id="A0A540VGS2"/>
<reference evidence="9 10" key="1">
    <citation type="submission" date="2019-06" db="EMBL/GenBank/DDBJ databases">
        <title>Genome sequence of Litorilinea aerophila BAA-2444.</title>
        <authorList>
            <person name="Maclea K.S."/>
            <person name="Maurais E.G."/>
            <person name="Iannazzi L.C."/>
        </authorList>
    </citation>
    <scope>NUCLEOTIDE SEQUENCE [LARGE SCALE GENOMIC DNA]</scope>
    <source>
        <strain evidence="9 10">ATCC BAA-2444</strain>
    </source>
</reference>
<gene>
    <name evidence="7 9" type="primary">recO</name>
    <name evidence="9" type="ORF">FKZ61_09475</name>
</gene>
<protein>
    <recommendedName>
        <fullName evidence="2 7">DNA repair protein RecO</fullName>
    </recommendedName>
    <alternativeName>
        <fullName evidence="6 7">Recombination protein O</fullName>
    </alternativeName>
</protein>
<evidence type="ECO:0000256" key="5">
    <source>
        <dbReference type="ARBA" id="ARBA00023204"/>
    </source>
</evidence>
<dbReference type="SUPFAM" id="SSF57863">
    <property type="entry name" value="ArfGap/RecO-like zinc finger"/>
    <property type="match status" value="1"/>
</dbReference>
<dbReference type="GO" id="GO:0043590">
    <property type="term" value="C:bacterial nucleoid"/>
    <property type="evidence" value="ECO:0007669"/>
    <property type="project" value="TreeGrafter"/>
</dbReference>
<evidence type="ECO:0000313" key="10">
    <source>
        <dbReference type="Proteomes" id="UP000317371"/>
    </source>
</evidence>
<dbReference type="InterPro" id="IPR022572">
    <property type="entry name" value="DNA_rep/recomb_RecO_N"/>
</dbReference>
<keyword evidence="4 7" id="KW-0233">DNA recombination</keyword>
<feature type="domain" description="DNA replication/recombination mediator RecO N-terminal" evidence="8">
    <location>
        <begin position="7"/>
        <end position="83"/>
    </location>
</feature>
<keyword evidence="3 7" id="KW-0227">DNA damage</keyword>
<dbReference type="GO" id="GO:0006310">
    <property type="term" value="P:DNA recombination"/>
    <property type="evidence" value="ECO:0007669"/>
    <property type="project" value="UniProtKB-UniRule"/>
</dbReference>
<dbReference type="GO" id="GO:0006302">
    <property type="term" value="P:double-strand break repair"/>
    <property type="evidence" value="ECO:0007669"/>
    <property type="project" value="TreeGrafter"/>
</dbReference>
<dbReference type="PANTHER" id="PTHR33991">
    <property type="entry name" value="DNA REPAIR PROTEIN RECO"/>
    <property type="match status" value="1"/>
</dbReference>
<dbReference type="PANTHER" id="PTHR33991:SF1">
    <property type="entry name" value="DNA REPAIR PROTEIN RECO"/>
    <property type="match status" value="1"/>
</dbReference>
<dbReference type="Gene3D" id="1.20.1440.120">
    <property type="entry name" value="Recombination protein O, C-terminal domain"/>
    <property type="match status" value="1"/>
</dbReference>
<proteinExistence type="inferred from homology"/>
<keyword evidence="5 7" id="KW-0234">DNA repair</keyword>
<dbReference type="InterPro" id="IPR003717">
    <property type="entry name" value="RecO"/>
</dbReference>
<dbReference type="NCBIfam" id="TIGR00613">
    <property type="entry name" value="reco"/>
    <property type="match status" value="1"/>
</dbReference>
<evidence type="ECO:0000259" key="8">
    <source>
        <dbReference type="Pfam" id="PF11967"/>
    </source>
</evidence>
<dbReference type="Pfam" id="PF11967">
    <property type="entry name" value="RecO_N"/>
    <property type="match status" value="1"/>
</dbReference>
<sequence>MSNRQRIYRTHALILRRRDYSDADRILTVFTPGLGKLELIAKGVRKTTSRKAGHLELFTHASLLVAQARTWDIITEAVTVESFRHLREDLDHISRAGYICELLDAFTEAEDENQPLWDLALLALRVLDGAADYDPQLLLRWFELHLLSLTGFQPELFHCLGCGEALEPVTNFLSLQEGGVYCPRCGQSRPDCEAVPPDVLKILRHLQRQPWAEVQRLKVRPSLLRQVENILYRYLLTVLERQLRSVEFLRRLQQSRPAPPPAPQASHG</sequence>
<dbReference type="OrthoDB" id="9797083at2"/>
<dbReference type="InParanoid" id="A0A540VGS2"/>
<name>A0A540VGS2_9CHLR</name>
<organism evidence="9 10">
    <name type="scientific">Litorilinea aerophila</name>
    <dbReference type="NCBI Taxonomy" id="1204385"/>
    <lineage>
        <taxon>Bacteria</taxon>
        <taxon>Bacillati</taxon>
        <taxon>Chloroflexota</taxon>
        <taxon>Caldilineae</taxon>
        <taxon>Caldilineales</taxon>
        <taxon>Caldilineaceae</taxon>
        <taxon>Litorilinea</taxon>
    </lineage>
</organism>
<evidence type="ECO:0000256" key="4">
    <source>
        <dbReference type="ARBA" id="ARBA00023172"/>
    </source>
</evidence>
<dbReference type="Gene3D" id="2.40.50.140">
    <property type="entry name" value="Nucleic acid-binding proteins"/>
    <property type="match status" value="1"/>
</dbReference>
<dbReference type="Proteomes" id="UP000317371">
    <property type="component" value="Unassembled WGS sequence"/>
</dbReference>
<dbReference type="InterPro" id="IPR012340">
    <property type="entry name" value="NA-bd_OB-fold"/>
</dbReference>
<dbReference type="Pfam" id="PF02565">
    <property type="entry name" value="RecO_C"/>
    <property type="match status" value="1"/>
</dbReference>
<evidence type="ECO:0000256" key="2">
    <source>
        <dbReference type="ARBA" id="ARBA00021310"/>
    </source>
</evidence>
<dbReference type="HAMAP" id="MF_00201">
    <property type="entry name" value="RecO"/>
    <property type="match status" value="1"/>
</dbReference>
<accession>A0A540VGS2</accession>
<evidence type="ECO:0000256" key="6">
    <source>
        <dbReference type="ARBA" id="ARBA00033409"/>
    </source>
</evidence>
<dbReference type="EMBL" id="VIGC01000010">
    <property type="protein sequence ID" value="TQE95965.1"/>
    <property type="molecule type" value="Genomic_DNA"/>
</dbReference>
<dbReference type="SUPFAM" id="SSF50249">
    <property type="entry name" value="Nucleic acid-binding proteins"/>
    <property type="match status" value="1"/>
</dbReference>
<dbReference type="FunCoup" id="A0A540VGS2">
    <property type="interactions" value="150"/>
</dbReference>
<dbReference type="RefSeq" id="WP_141609882.1">
    <property type="nucleotide sequence ID" value="NZ_VIGC02000010.1"/>
</dbReference>
<evidence type="ECO:0000313" key="9">
    <source>
        <dbReference type="EMBL" id="TQE95965.1"/>
    </source>
</evidence>
<comment type="function">
    <text evidence="7">Involved in DNA repair and RecF pathway recombination.</text>
</comment>